<accession>A0ACC2N8T2</accession>
<dbReference type="EMBL" id="CM056744">
    <property type="protein sequence ID" value="KAJ8667106.1"/>
    <property type="molecule type" value="Genomic_DNA"/>
</dbReference>
<evidence type="ECO:0000313" key="2">
    <source>
        <dbReference type="Proteomes" id="UP001239111"/>
    </source>
</evidence>
<dbReference type="Proteomes" id="UP001239111">
    <property type="component" value="Chromosome 4"/>
</dbReference>
<protein>
    <submittedName>
        <fullName evidence="1">Uncharacterized protein</fullName>
    </submittedName>
</protein>
<comment type="caution">
    <text evidence="1">The sequence shown here is derived from an EMBL/GenBank/DDBJ whole genome shotgun (WGS) entry which is preliminary data.</text>
</comment>
<organism evidence="1 2">
    <name type="scientific">Eretmocerus hayati</name>
    <dbReference type="NCBI Taxonomy" id="131215"/>
    <lineage>
        <taxon>Eukaryota</taxon>
        <taxon>Metazoa</taxon>
        <taxon>Ecdysozoa</taxon>
        <taxon>Arthropoda</taxon>
        <taxon>Hexapoda</taxon>
        <taxon>Insecta</taxon>
        <taxon>Pterygota</taxon>
        <taxon>Neoptera</taxon>
        <taxon>Endopterygota</taxon>
        <taxon>Hymenoptera</taxon>
        <taxon>Apocrita</taxon>
        <taxon>Proctotrupomorpha</taxon>
        <taxon>Chalcidoidea</taxon>
        <taxon>Aphelinidae</taxon>
        <taxon>Aphelininae</taxon>
        <taxon>Eretmocerus</taxon>
    </lineage>
</organism>
<sequence length="329" mass="34435">MFQVSAPRYPAVIKLGHAHGGVGKARAENSQEFLDLASLAALTNTYCTAEPYIDTKYDVHVQKIGNNYKAFMRKSISGNWKSNTGSAMLEQLAVTERHRSWVEHVSQLFGGLDICAIELLVSKDGKEYIIEVNDSALSLMGDSQEEDRRHIADLVTAKMQAFCRPPAVLTKTGSRGSMSGSSQVTSPSEEAVGGVCGPGSRGSVGGTGASAGLMGSGSLSGSVTSATSGIGSIGSSGSEPPPGPAPVLPPDHQQLQRRDSQASQSSSVSSAPSTGRRAEEPPPVPPTSRLPFHRQGSQSQPSSAGPTGEDTEDTMKNLRKTFAGIFGDM</sequence>
<name>A0ACC2N8T2_9HYME</name>
<keyword evidence="2" id="KW-1185">Reference proteome</keyword>
<evidence type="ECO:0000313" key="1">
    <source>
        <dbReference type="EMBL" id="KAJ8667106.1"/>
    </source>
</evidence>
<reference evidence="1" key="1">
    <citation type="submission" date="2023-04" db="EMBL/GenBank/DDBJ databases">
        <title>A chromosome-level genome assembly of the parasitoid wasp Eretmocerus hayati.</title>
        <authorList>
            <person name="Zhong Y."/>
            <person name="Liu S."/>
            <person name="Liu Y."/>
        </authorList>
    </citation>
    <scope>NUCLEOTIDE SEQUENCE</scope>
    <source>
        <strain evidence="1">ZJU_SS_LIU_2023</strain>
    </source>
</reference>
<proteinExistence type="predicted"/>
<gene>
    <name evidence="1" type="ORF">QAD02_008768</name>
</gene>